<proteinExistence type="inferred from homology"/>
<evidence type="ECO:0000256" key="1">
    <source>
        <dbReference type="ARBA" id="ARBA00005495"/>
    </source>
</evidence>
<evidence type="ECO:0000256" key="4">
    <source>
        <dbReference type="ARBA" id="ARBA00023239"/>
    </source>
</evidence>
<dbReference type="InterPro" id="IPR006913">
    <property type="entry name" value="CENP-V/GFA"/>
</dbReference>
<evidence type="ECO:0000256" key="2">
    <source>
        <dbReference type="ARBA" id="ARBA00022723"/>
    </source>
</evidence>
<keyword evidence="2" id="KW-0479">Metal-binding</keyword>
<sequence>MSTVRKYSCMCGAFEGQVTGDPALAVWCHCGQCRKQTGAAMQLGIFPNFEVLKGDDQLIKYASTEGSVYRNSCKNCGSFCYKVLPDGAKVAPLGALEPAIKPTCHIFVKDKGEQAVMFPDLPQHDAFP</sequence>
<dbReference type="PANTHER" id="PTHR33337">
    <property type="entry name" value="GFA DOMAIN-CONTAINING PROTEIN"/>
    <property type="match status" value="1"/>
</dbReference>
<dbReference type="GO" id="GO:0016846">
    <property type="term" value="F:carbon-sulfur lyase activity"/>
    <property type="evidence" value="ECO:0007669"/>
    <property type="project" value="InterPro"/>
</dbReference>
<protein>
    <recommendedName>
        <fullName evidence="5">CENP-V/GFA domain-containing protein</fullName>
    </recommendedName>
</protein>
<name>A0AAD2FMQ2_9STRA</name>
<evidence type="ECO:0000256" key="3">
    <source>
        <dbReference type="ARBA" id="ARBA00022833"/>
    </source>
</evidence>
<gene>
    <name evidence="6" type="ORF">CYCCA115_LOCUS10551</name>
</gene>
<accession>A0AAD2FMQ2</accession>
<evidence type="ECO:0000259" key="5">
    <source>
        <dbReference type="PROSITE" id="PS51891"/>
    </source>
</evidence>
<dbReference type="SUPFAM" id="SSF51316">
    <property type="entry name" value="Mss4-like"/>
    <property type="match status" value="1"/>
</dbReference>
<dbReference type="PROSITE" id="PS51891">
    <property type="entry name" value="CENP_V_GFA"/>
    <property type="match status" value="1"/>
</dbReference>
<comment type="caution">
    <text evidence="6">The sequence shown here is derived from an EMBL/GenBank/DDBJ whole genome shotgun (WGS) entry which is preliminary data.</text>
</comment>
<dbReference type="InterPro" id="IPR011057">
    <property type="entry name" value="Mss4-like_sf"/>
</dbReference>
<comment type="similarity">
    <text evidence="1">Belongs to the Gfa family.</text>
</comment>
<dbReference type="Gene3D" id="3.90.1590.10">
    <property type="entry name" value="glutathione-dependent formaldehyde- activating enzyme (gfa)"/>
    <property type="match status" value="1"/>
</dbReference>
<dbReference type="PANTHER" id="PTHR33337:SF40">
    <property type="entry name" value="CENP-V_GFA DOMAIN-CONTAINING PROTEIN-RELATED"/>
    <property type="match status" value="1"/>
</dbReference>
<dbReference type="GO" id="GO:0046872">
    <property type="term" value="F:metal ion binding"/>
    <property type="evidence" value="ECO:0007669"/>
    <property type="project" value="UniProtKB-KW"/>
</dbReference>
<keyword evidence="3" id="KW-0862">Zinc</keyword>
<dbReference type="EMBL" id="CAKOGP040001668">
    <property type="protein sequence ID" value="CAJ1946407.1"/>
    <property type="molecule type" value="Genomic_DNA"/>
</dbReference>
<dbReference type="Proteomes" id="UP001295423">
    <property type="component" value="Unassembled WGS sequence"/>
</dbReference>
<evidence type="ECO:0000313" key="7">
    <source>
        <dbReference type="Proteomes" id="UP001295423"/>
    </source>
</evidence>
<evidence type="ECO:0000313" key="6">
    <source>
        <dbReference type="EMBL" id="CAJ1946407.1"/>
    </source>
</evidence>
<organism evidence="6 7">
    <name type="scientific">Cylindrotheca closterium</name>
    <dbReference type="NCBI Taxonomy" id="2856"/>
    <lineage>
        <taxon>Eukaryota</taxon>
        <taxon>Sar</taxon>
        <taxon>Stramenopiles</taxon>
        <taxon>Ochrophyta</taxon>
        <taxon>Bacillariophyta</taxon>
        <taxon>Bacillariophyceae</taxon>
        <taxon>Bacillariophycidae</taxon>
        <taxon>Bacillariales</taxon>
        <taxon>Bacillariaceae</taxon>
        <taxon>Cylindrotheca</taxon>
    </lineage>
</organism>
<dbReference type="Pfam" id="PF04828">
    <property type="entry name" value="GFA"/>
    <property type="match status" value="1"/>
</dbReference>
<keyword evidence="7" id="KW-1185">Reference proteome</keyword>
<dbReference type="AlphaFoldDB" id="A0AAD2FMQ2"/>
<reference evidence="6" key="1">
    <citation type="submission" date="2023-08" db="EMBL/GenBank/DDBJ databases">
        <authorList>
            <person name="Audoor S."/>
            <person name="Bilcke G."/>
        </authorList>
    </citation>
    <scope>NUCLEOTIDE SEQUENCE</scope>
</reference>
<feature type="domain" description="CENP-V/GFA" evidence="5">
    <location>
        <begin position="5"/>
        <end position="125"/>
    </location>
</feature>
<keyword evidence="4" id="KW-0456">Lyase</keyword>